<feature type="domain" description="CXXC-type" evidence="6">
    <location>
        <begin position="70"/>
        <end position="118"/>
    </location>
</feature>
<keyword evidence="8" id="KW-1185">Reference proteome</keyword>
<feature type="compositionally biased region" description="Low complexity" evidence="5">
    <location>
        <begin position="162"/>
        <end position="177"/>
    </location>
</feature>
<feature type="region of interest" description="Disordered" evidence="5">
    <location>
        <begin position="1"/>
        <end position="67"/>
    </location>
</feature>
<name>A0A9N8DML3_9STRA</name>
<evidence type="ECO:0000256" key="3">
    <source>
        <dbReference type="ARBA" id="ARBA00022833"/>
    </source>
</evidence>
<proteinExistence type="predicted"/>
<evidence type="ECO:0000256" key="1">
    <source>
        <dbReference type="ARBA" id="ARBA00022723"/>
    </source>
</evidence>
<accession>A0A9N8DML3</accession>
<sequence>MSSKDAASTDEVPTGTAEEAKPEAKPDEKASISKPPSSQTSLQEDDDEEEDDEDEMDVSGDDAQQLSASQLKKRCRKRCGKCEACRRQDCGVCHECIRKKKFGGTGASKQACIHRRCLVLKELKQDRKRSRAAGLPVSNTEWDELLLAPAPKKKRRRSGNTSSASQPDGVPSSSSVVGCLEKDPMVTKLEEAFPLPPPSMLAMNHVNPTPKKKETPSAATAHLQDYKYGQKCPLPAKDICAGCRCEKPPSGGDEEPIILLCDGPGCDTEWHLECCLPPIAEVPNGSYFCIDCDPNGSSTLIDQYFDRMEERRAKAMEEKDGKDPSAFLHMLWGEDLEDNQENWNPDEYIPAKDGRVPQSELSRLLDVQQHLVGDDNGKWAPNKPCTFDELAGLFVGKPVRLYCPLDDNYHSGRIVDYRRVPPNLHHIHPSKKSAKSSKAAAFLPNDDFFASQVEFLVRFNPGSGDEYRKKLIYKWLRLEEHSLAVGTHLIWGRFHHPGATSSGDPPASPKKGPGVAAQSGPQASWQQACVFLRTSRELMPVLHLLQEKLGEVNYHPASLMGSKSSKKKDSSGSYAIPKTPKKTPAFCLAKRFGVTQPMAQSIENPALSGESYKMLHVTDQIRDLYSRKPSNSHIEQLKHSLACVEHDEQQAAQRWWQMRRRKLGYSAPNAMRMSDEHAVGPVLYKSVPEEKPTVHEKELCPLVRPPGLDRGHLMERLVRCGMLDEATKDTAAGLECWLVPE</sequence>
<dbReference type="InterPro" id="IPR001965">
    <property type="entry name" value="Znf_PHD"/>
</dbReference>
<feature type="compositionally biased region" description="Basic and acidic residues" evidence="5">
    <location>
        <begin position="18"/>
        <end position="31"/>
    </location>
</feature>
<dbReference type="Proteomes" id="UP001153069">
    <property type="component" value="Unassembled WGS sequence"/>
</dbReference>
<reference evidence="7" key="1">
    <citation type="submission" date="2020-06" db="EMBL/GenBank/DDBJ databases">
        <authorList>
            <consortium name="Plant Systems Biology data submission"/>
        </authorList>
    </citation>
    <scope>NUCLEOTIDE SEQUENCE</scope>
    <source>
        <strain evidence="7">D6</strain>
    </source>
</reference>
<dbReference type="GO" id="GO:0008270">
    <property type="term" value="F:zinc ion binding"/>
    <property type="evidence" value="ECO:0007669"/>
    <property type="project" value="UniProtKB-KW"/>
</dbReference>
<comment type="caution">
    <text evidence="7">The sequence shown here is derived from an EMBL/GenBank/DDBJ whole genome shotgun (WGS) entry which is preliminary data.</text>
</comment>
<feature type="region of interest" description="Disordered" evidence="5">
    <location>
        <begin position="499"/>
        <end position="519"/>
    </location>
</feature>
<protein>
    <submittedName>
        <fullName evidence="7">Histone-lysine N-methyltransferase</fullName>
    </submittedName>
</protein>
<dbReference type="Pfam" id="PF02008">
    <property type="entry name" value="zf-CXXC"/>
    <property type="match status" value="1"/>
</dbReference>
<keyword evidence="1" id="KW-0479">Metal-binding</keyword>
<gene>
    <name evidence="7" type="ORF">SEMRO_210_G087560.1</name>
</gene>
<feature type="region of interest" description="Disordered" evidence="5">
    <location>
        <begin position="557"/>
        <end position="577"/>
    </location>
</feature>
<evidence type="ECO:0000259" key="6">
    <source>
        <dbReference type="PROSITE" id="PS51058"/>
    </source>
</evidence>
<organism evidence="7 8">
    <name type="scientific">Seminavis robusta</name>
    <dbReference type="NCBI Taxonomy" id="568900"/>
    <lineage>
        <taxon>Eukaryota</taxon>
        <taxon>Sar</taxon>
        <taxon>Stramenopiles</taxon>
        <taxon>Ochrophyta</taxon>
        <taxon>Bacillariophyta</taxon>
        <taxon>Bacillariophyceae</taxon>
        <taxon>Bacillariophycidae</taxon>
        <taxon>Naviculales</taxon>
        <taxon>Naviculaceae</taxon>
        <taxon>Seminavis</taxon>
    </lineage>
</organism>
<dbReference type="InterPro" id="IPR011011">
    <property type="entry name" value="Znf_FYVE_PHD"/>
</dbReference>
<feature type="region of interest" description="Disordered" evidence="5">
    <location>
        <begin position="146"/>
        <end position="177"/>
    </location>
</feature>
<dbReference type="InterPro" id="IPR013083">
    <property type="entry name" value="Znf_RING/FYVE/PHD"/>
</dbReference>
<dbReference type="GO" id="GO:0003677">
    <property type="term" value="F:DNA binding"/>
    <property type="evidence" value="ECO:0007669"/>
    <property type="project" value="UniProtKB-KW"/>
</dbReference>
<dbReference type="SMART" id="SM00249">
    <property type="entry name" value="PHD"/>
    <property type="match status" value="1"/>
</dbReference>
<keyword evidence="3" id="KW-0862">Zinc</keyword>
<dbReference type="InterPro" id="IPR002857">
    <property type="entry name" value="Znf_CXXC"/>
</dbReference>
<keyword evidence="2" id="KW-0863">Zinc-finger</keyword>
<dbReference type="SUPFAM" id="SSF57903">
    <property type="entry name" value="FYVE/PHD zinc finger"/>
    <property type="match status" value="1"/>
</dbReference>
<dbReference type="Gene3D" id="3.30.40.10">
    <property type="entry name" value="Zinc/RING finger domain, C3HC4 (zinc finger)"/>
    <property type="match status" value="1"/>
</dbReference>
<keyword evidence="4" id="KW-0238">DNA-binding</keyword>
<dbReference type="PROSITE" id="PS51058">
    <property type="entry name" value="ZF_CXXC"/>
    <property type="match status" value="1"/>
</dbReference>
<dbReference type="OrthoDB" id="49451at2759"/>
<dbReference type="AlphaFoldDB" id="A0A9N8DML3"/>
<dbReference type="EMBL" id="CAICTM010000209">
    <property type="protein sequence ID" value="CAB9504825.1"/>
    <property type="molecule type" value="Genomic_DNA"/>
</dbReference>
<evidence type="ECO:0000256" key="4">
    <source>
        <dbReference type="ARBA" id="ARBA00023125"/>
    </source>
</evidence>
<evidence type="ECO:0000256" key="5">
    <source>
        <dbReference type="SAM" id="MobiDB-lite"/>
    </source>
</evidence>
<evidence type="ECO:0000256" key="2">
    <source>
        <dbReference type="ARBA" id="ARBA00022771"/>
    </source>
</evidence>
<evidence type="ECO:0000313" key="8">
    <source>
        <dbReference type="Proteomes" id="UP001153069"/>
    </source>
</evidence>
<feature type="compositionally biased region" description="Acidic residues" evidence="5">
    <location>
        <begin position="43"/>
        <end position="60"/>
    </location>
</feature>
<evidence type="ECO:0000313" key="7">
    <source>
        <dbReference type="EMBL" id="CAB9504825.1"/>
    </source>
</evidence>